<reference evidence="3" key="1">
    <citation type="submission" date="2016-12" db="EMBL/GenBank/DDBJ databases">
        <title>Comparative genomics of four Isosphaeraceae planctomycetes: a common pool of plasmids and glycoside hydrolase genes.</title>
        <authorList>
            <person name="Ivanova A."/>
        </authorList>
    </citation>
    <scope>NUCLEOTIDE SEQUENCE [LARGE SCALE GENOMIC DNA]</scope>
    <source>
        <strain evidence="3">PX4</strain>
    </source>
</reference>
<evidence type="ECO:0000259" key="1">
    <source>
        <dbReference type="Pfam" id="PF07596"/>
    </source>
</evidence>
<dbReference type="Pfam" id="PF07596">
    <property type="entry name" value="SBP_bac_10"/>
    <property type="match status" value="1"/>
</dbReference>
<dbReference type="RefSeq" id="WP_076348902.1">
    <property type="nucleotide sequence ID" value="NZ_CP019082.1"/>
</dbReference>
<organism evidence="2 3">
    <name type="scientific">Paludisphaera borealis</name>
    <dbReference type="NCBI Taxonomy" id="1387353"/>
    <lineage>
        <taxon>Bacteria</taxon>
        <taxon>Pseudomonadati</taxon>
        <taxon>Planctomycetota</taxon>
        <taxon>Planctomycetia</taxon>
        <taxon>Isosphaerales</taxon>
        <taxon>Isosphaeraceae</taxon>
        <taxon>Paludisphaera</taxon>
    </lineage>
</organism>
<protein>
    <submittedName>
        <fullName evidence="2">Type II secretion system protein G</fullName>
    </submittedName>
</protein>
<dbReference type="PROSITE" id="PS00409">
    <property type="entry name" value="PROKAR_NTER_METHYL"/>
    <property type="match status" value="1"/>
</dbReference>
<dbReference type="NCBIfam" id="TIGR04294">
    <property type="entry name" value="pre_pil_HX9DG"/>
    <property type="match status" value="1"/>
</dbReference>
<dbReference type="KEGG" id="pbor:BSF38_04199"/>
<feature type="domain" description="DUF1559" evidence="1">
    <location>
        <begin position="33"/>
        <end position="351"/>
    </location>
</feature>
<dbReference type="InterPro" id="IPR045584">
    <property type="entry name" value="Pilin-like"/>
</dbReference>
<proteinExistence type="predicted"/>
<dbReference type="PANTHER" id="PTHR30093">
    <property type="entry name" value="GENERAL SECRETION PATHWAY PROTEIN G"/>
    <property type="match status" value="1"/>
</dbReference>
<dbReference type="InterPro" id="IPR011453">
    <property type="entry name" value="DUF1559"/>
</dbReference>
<dbReference type="PANTHER" id="PTHR30093:SF2">
    <property type="entry name" value="TYPE II SECRETION SYSTEM PROTEIN H"/>
    <property type="match status" value="1"/>
</dbReference>
<dbReference type="OrthoDB" id="248752at2"/>
<dbReference type="InterPro" id="IPR027558">
    <property type="entry name" value="Pre_pil_HX9DG_C"/>
</dbReference>
<name>A0A1U7CUT4_9BACT</name>
<keyword evidence="3" id="KW-1185">Reference proteome</keyword>
<dbReference type="NCBIfam" id="TIGR02532">
    <property type="entry name" value="IV_pilin_GFxxxE"/>
    <property type="match status" value="1"/>
</dbReference>
<dbReference type="Proteomes" id="UP000186309">
    <property type="component" value="Chromosome"/>
</dbReference>
<evidence type="ECO:0000313" key="3">
    <source>
        <dbReference type="Proteomes" id="UP000186309"/>
    </source>
</evidence>
<evidence type="ECO:0000313" key="2">
    <source>
        <dbReference type="EMBL" id="APW62649.1"/>
    </source>
</evidence>
<dbReference type="SUPFAM" id="SSF54523">
    <property type="entry name" value="Pili subunits"/>
    <property type="match status" value="1"/>
</dbReference>
<sequence length="372" mass="39213">MHSSKRRGFTLIELLVVIAIIAVLIALLLPAVQSAREAARRAQCINNLKQLGLAVHNYHSQQNVFPPLMGNLSNAAYNATGDPFPFDWTASILPNMEQQPLYNAANFTLHSNAAWNLTPQNSTVINSRVSMMMCPSESSKMPTVGQGWKNYVANIGGPAVNSGWSGLLVIMRGDPNNNPGQPIGPVNFNCGSFGVESVTDGTSNTALFSETLVGTGPPMNAVTIATAQRKSTILFISGMNLPMDQGASQPQAAQNFVATCKALPGTTTGFGPSSPVTGNAWLGGNANSCLTWDSYNHWMPPNGIGCYNAADGNSSGWGNPNDAMPPSSNHPGGVNMSMGDGSVRFIKDSVSLQAWWGLGTRNGGEVISSDAL</sequence>
<accession>A0A1U7CUT4</accession>
<dbReference type="AlphaFoldDB" id="A0A1U7CUT4"/>
<dbReference type="Pfam" id="PF07963">
    <property type="entry name" value="N_methyl"/>
    <property type="match status" value="1"/>
</dbReference>
<dbReference type="InterPro" id="IPR012902">
    <property type="entry name" value="N_methyl_site"/>
</dbReference>
<dbReference type="EMBL" id="CP019082">
    <property type="protein sequence ID" value="APW62649.1"/>
    <property type="molecule type" value="Genomic_DNA"/>
</dbReference>
<gene>
    <name evidence="2" type="primary">xcpT_18</name>
    <name evidence="2" type="ORF">BSF38_04199</name>
</gene>
<dbReference type="Gene3D" id="3.30.700.10">
    <property type="entry name" value="Glycoprotein, Type 4 Pilin"/>
    <property type="match status" value="1"/>
</dbReference>
<dbReference type="STRING" id="1387353.BSF38_04199"/>